<sequence length="881" mass="99678">MAAFIKKLFKNKKTDNVPKPMDVSRLDPANAKDLDTLIQAARHGETNAVRTAAIEQINHIRHLIPLYTEASANMRSRLAQRISDLSQAEPQQVNEALEALKDPQQQALVRQLCQGQDESAQQVSADTEPKQLLRLAIEGKTAAVRLAAAERIEKEEDLQAVQKAAKGRDKGVYQAARKKLQSLRQAQEKAASVQASIGDLIQQMEEQARTENMQLYGARVESLQSQWKNVAGDASPEQQTAFLSALDTCRRRIHEAERASAQEAESQQKAEERTATLELLRSTLNTLAAEVPERGPSLSSLDALQKTQENRWMEATRDTDVGKAEQKEYQALMLELRNYIGAVQRLSAQQETMVRLAEAETPDTGELKQTLNAVDWPEGYAQPEQLESLTRKLGQEKQLQKAQSSDQKAQQKVLDDLLDRLARSLEQNLFSESRQLHKQAQHAFNGLDHKHSQARQARLTLLGRQLQELEDWRGFATRPKQEELCQAMEYLAEQHIEPEAKAARIKELQQEWRDLGGSSDQSLWHRFKAASDAAYEPCQAYFAAKSELKEANLEKRKAICDQLAEFANNADWSTVDWKAVERIHRVAREEWRSAWPVDFKANRGLQKTFDHLLKQIEAPLNEERRRNEALKQSIVERAEALIEHEPLNEAMEQAKELQKEWEAVGLTRHREDRKLWQAFRAACDTIFGRRDAQRAEQAAEDHAAVEQLQQAISASETVRTDGDVGVEQLQAQLRQLNQTPVPRKLPRAVSDALDHEKHALKSHIQKALRQKRAADWQARINRSLAETDAANTDVVPGDLPSPREIAVRLEIATGSSSPDEDQELRMKQQVERLAAGMGGATTNTEDEIERLVTCWCSQSIPTSEAEVLIPRLHRALEHWRG</sequence>
<name>N6X7G0_9GAMM</name>
<dbReference type="Pfam" id="PF03993">
    <property type="entry name" value="DUF349"/>
    <property type="match status" value="3"/>
</dbReference>
<keyword evidence="2" id="KW-1185">Reference proteome</keyword>
<gene>
    <name evidence="1" type="ORF">J057_01574</name>
</gene>
<evidence type="ECO:0000313" key="1">
    <source>
        <dbReference type="EMBL" id="ENO17088.1"/>
    </source>
</evidence>
<dbReference type="STRING" id="626887.J057_01574"/>
<dbReference type="eggNOG" id="COG1196">
    <property type="taxonomic scope" value="Bacteria"/>
</dbReference>
<proteinExistence type="predicted"/>
<dbReference type="AlphaFoldDB" id="N6X7G0"/>
<dbReference type="EMBL" id="APLQ01000007">
    <property type="protein sequence ID" value="ENO17088.1"/>
    <property type="molecule type" value="Genomic_DNA"/>
</dbReference>
<dbReference type="InterPro" id="IPR007139">
    <property type="entry name" value="DUF349"/>
</dbReference>
<reference evidence="1 2" key="1">
    <citation type="journal article" date="2013" name="Genome Announc.">
        <title>Genome Sequence of the Polycyclic Aromatic Hydrocarbon-Degrading Bacterium Strain Marinobacter nanhaiticus D15-8WT.</title>
        <authorList>
            <person name="Cui Z."/>
            <person name="Gao W."/>
            <person name="Li Q."/>
            <person name="Xu G."/>
            <person name="Zheng L."/>
        </authorList>
    </citation>
    <scope>NUCLEOTIDE SEQUENCE [LARGE SCALE GENOMIC DNA]</scope>
    <source>
        <strain evidence="1 2">D15-8W</strain>
    </source>
</reference>
<dbReference type="PATRIC" id="fig|626887.3.peg.296"/>
<dbReference type="OrthoDB" id="5523335at2"/>
<dbReference type="Proteomes" id="UP000013165">
    <property type="component" value="Unassembled WGS sequence"/>
</dbReference>
<organism evidence="1 2">
    <name type="scientific">Marinobacter nanhaiticus D15-8W</name>
    <dbReference type="NCBI Taxonomy" id="626887"/>
    <lineage>
        <taxon>Bacteria</taxon>
        <taxon>Pseudomonadati</taxon>
        <taxon>Pseudomonadota</taxon>
        <taxon>Gammaproteobacteria</taxon>
        <taxon>Pseudomonadales</taxon>
        <taxon>Marinobacteraceae</taxon>
        <taxon>Marinobacter</taxon>
    </lineage>
</organism>
<accession>N6X7G0</accession>
<comment type="caution">
    <text evidence="1">The sequence shown here is derived from an EMBL/GenBank/DDBJ whole genome shotgun (WGS) entry which is preliminary data.</text>
</comment>
<protein>
    <submittedName>
        <fullName evidence="1">DUF349 domain-containing protein</fullName>
    </submittedName>
</protein>
<dbReference type="RefSeq" id="WP_004582861.1">
    <property type="nucleotide sequence ID" value="NZ_AP028878.1"/>
</dbReference>
<evidence type="ECO:0000313" key="2">
    <source>
        <dbReference type="Proteomes" id="UP000013165"/>
    </source>
</evidence>
<dbReference type="HOGENOM" id="CLU_013017_0_0_6"/>